<evidence type="ECO:0000313" key="1">
    <source>
        <dbReference type="EMBL" id="KIJ04620.1"/>
    </source>
</evidence>
<dbReference type="HOGENOM" id="CLU_132807_2_1_1"/>
<feature type="non-terminal residue" evidence="1">
    <location>
        <position position="53"/>
    </location>
</feature>
<keyword evidence="2" id="KW-1185">Reference proteome</keyword>
<evidence type="ECO:0000313" key="2">
    <source>
        <dbReference type="Proteomes" id="UP000053647"/>
    </source>
</evidence>
<name>A0A0C9SSJ0_PAXIN</name>
<sequence length="53" mass="6250">LELPQELVECQVHPTFHMSPLWRHEPNDDVLFPQREAATFYNVGQPNDVEYIV</sequence>
<protein>
    <submittedName>
        <fullName evidence="1">Uncharacterized protein</fullName>
    </submittedName>
</protein>
<gene>
    <name evidence="1" type="ORF">PAXINDRAFT_42074</name>
</gene>
<dbReference type="Proteomes" id="UP000053647">
    <property type="component" value="Unassembled WGS sequence"/>
</dbReference>
<reference evidence="2" key="2">
    <citation type="submission" date="2015-01" db="EMBL/GenBank/DDBJ databases">
        <title>Evolutionary Origins and Diversification of the Mycorrhizal Mutualists.</title>
        <authorList>
            <consortium name="DOE Joint Genome Institute"/>
            <consortium name="Mycorrhizal Genomics Consortium"/>
            <person name="Kohler A."/>
            <person name="Kuo A."/>
            <person name="Nagy L.G."/>
            <person name="Floudas D."/>
            <person name="Copeland A."/>
            <person name="Barry K.W."/>
            <person name="Cichocki N."/>
            <person name="Veneault-Fourrey C."/>
            <person name="LaButti K."/>
            <person name="Lindquist E.A."/>
            <person name="Lipzen A."/>
            <person name="Lundell T."/>
            <person name="Morin E."/>
            <person name="Murat C."/>
            <person name="Riley R."/>
            <person name="Ohm R."/>
            <person name="Sun H."/>
            <person name="Tunlid A."/>
            <person name="Henrissat B."/>
            <person name="Grigoriev I.V."/>
            <person name="Hibbett D.S."/>
            <person name="Martin F."/>
        </authorList>
    </citation>
    <scope>NUCLEOTIDE SEQUENCE [LARGE SCALE GENOMIC DNA]</scope>
    <source>
        <strain evidence="2">ATCC 200175</strain>
    </source>
</reference>
<dbReference type="AlphaFoldDB" id="A0A0C9SSJ0"/>
<proteinExistence type="predicted"/>
<organism evidence="1 2">
    <name type="scientific">Paxillus involutus ATCC 200175</name>
    <dbReference type="NCBI Taxonomy" id="664439"/>
    <lineage>
        <taxon>Eukaryota</taxon>
        <taxon>Fungi</taxon>
        <taxon>Dikarya</taxon>
        <taxon>Basidiomycota</taxon>
        <taxon>Agaricomycotina</taxon>
        <taxon>Agaricomycetes</taxon>
        <taxon>Agaricomycetidae</taxon>
        <taxon>Boletales</taxon>
        <taxon>Paxilineae</taxon>
        <taxon>Paxillaceae</taxon>
        <taxon>Paxillus</taxon>
    </lineage>
</organism>
<accession>A0A0C9SSJ0</accession>
<dbReference type="EMBL" id="KN821663">
    <property type="protein sequence ID" value="KIJ04620.1"/>
    <property type="molecule type" value="Genomic_DNA"/>
</dbReference>
<dbReference type="OrthoDB" id="2679020at2759"/>
<feature type="non-terminal residue" evidence="1">
    <location>
        <position position="1"/>
    </location>
</feature>
<reference evidence="1 2" key="1">
    <citation type="submission" date="2014-06" db="EMBL/GenBank/DDBJ databases">
        <authorList>
            <consortium name="DOE Joint Genome Institute"/>
            <person name="Kuo A."/>
            <person name="Kohler A."/>
            <person name="Nagy L.G."/>
            <person name="Floudas D."/>
            <person name="Copeland A."/>
            <person name="Barry K.W."/>
            <person name="Cichocki N."/>
            <person name="Veneault-Fourrey C."/>
            <person name="LaButti K."/>
            <person name="Lindquist E.A."/>
            <person name="Lipzen A."/>
            <person name="Lundell T."/>
            <person name="Morin E."/>
            <person name="Murat C."/>
            <person name="Sun H."/>
            <person name="Tunlid A."/>
            <person name="Henrissat B."/>
            <person name="Grigoriev I.V."/>
            <person name="Hibbett D.S."/>
            <person name="Martin F."/>
            <person name="Nordberg H.P."/>
            <person name="Cantor M.N."/>
            <person name="Hua S.X."/>
        </authorList>
    </citation>
    <scope>NUCLEOTIDE SEQUENCE [LARGE SCALE GENOMIC DNA]</scope>
    <source>
        <strain evidence="1 2">ATCC 200175</strain>
    </source>
</reference>